<proteinExistence type="inferred from homology"/>
<keyword evidence="11" id="KW-1185">Reference proteome</keyword>
<dbReference type="Pfam" id="PF13324">
    <property type="entry name" value="GCIP_N"/>
    <property type="match status" value="1"/>
</dbReference>
<evidence type="ECO:0000256" key="6">
    <source>
        <dbReference type="ARBA" id="ARBA00023306"/>
    </source>
</evidence>
<dbReference type="PANTHER" id="PTHR15492">
    <property type="entry name" value="CYCLIN D1-BINDING PROTEIN 1"/>
    <property type="match status" value="1"/>
</dbReference>
<evidence type="ECO:0000256" key="4">
    <source>
        <dbReference type="ARBA" id="ARBA00022490"/>
    </source>
</evidence>
<dbReference type="Pfam" id="PF20936">
    <property type="entry name" value="GCIP_C"/>
    <property type="match status" value="1"/>
</dbReference>
<evidence type="ECO:0000313" key="11">
    <source>
        <dbReference type="Proteomes" id="UP000682877"/>
    </source>
</evidence>
<evidence type="ECO:0000313" key="10">
    <source>
        <dbReference type="EMBL" id="CAE5963757.1"/>
    </source>
</evidence>
<organism evidence="10 11">
    <name type="scientific">Arabidopsis arenosa</name>
    <name type="common">Sand rock-cress</name>
    <name type="synonym">Cardaminopsis arenosa</name>
    <dbReference type="NCBI Taxonomy" id="38785"/>
    <lineage>
        <taxon>Eukaryota</taxon>
        <taxon>Viridiplantae</taxon>
        <taxon>Streptophyta</taxon>
        <taxon>Embryophyta</taxon>
        <taxon>Tracheophyta</taxon>
        <taxon>Spermatophyta</taxon>
        <taxon>Magnoliopsida</taxon>
        <taxon>eudicotyledons</taxon>
        <taxon>Gunneridae</taxon>
        <taxon>Pentapetalae</taxon>
        <taxon>rosids</taxon>
        <taxon>malvids</taxon>
        <taxon>Brassicales</taxon>
        <taxon>Brassicaceae</taxon>
        <taxon>Camelineae</taxon>
        <taxon>Arabidopsis</taxon>
    </lineage>
</organism>
<dbReference type="InterPro" id="IPR049317">
    <property type="entry name" value="GCIP-like_N"/>
</dbReference>
<protein>
    <recommendedName>
        <fullName evidence="12">Cyclin-D1-binding protein</fullName>
    </recommendedName>
</protein>
<evidence type="ECO:0000259" key="9">
    <source>
        <dbReference type="Pfam" id="PF20936"/>
    </source>
</evidence>
<feature type="domain" description="Cyclin-D1-binding protein 1-like N-terminal" evidence="8">
    <location>
        <begin position="42"/>
        <end position="186"/>
    </location>
</feature>
<dbReference type="GO" id="GO:0005737">
    <property type="term" value="C:cytoplasm"/>
    <property type="evidence" value="ECO:0007669"/>
    <property type="project" value="UniProtKB-SubCell"/>
</dbReference>
<dbReference type="EMBL" id="LR999452">
    <property type="protein sequence ID" value="CAE5963757.1"/>
    <property type="molecule type" value="Genomic_DNA"/>
</dbReference>
<comment type="subcellular location">
    <subcellularLocation>
        <location evidence="2">Cytoplasm</location>
    </subcellularLocation>
    <subcellularLocation>
        <location evidence="1">Nucleus</location>
    </subcellularLocation>
</comment>
<evidence type="ECO:0008006" key="12">
    <source>
        <dbReference type="Google" id="ProtNLM"/>
    </source>
</evidence>
<comment type="similarity">
    <text evidence="3">Belongs to the CCNDBP1 family.</text>
</comment>
<keyword evidence="5" id="KW-0539">Nucleus</keyword>
<evidence type="ECO:0000259" key="8">
    <source>
        <dbReference type="Pfam" id="PF13324"/>
    </source>
</evidence>
<dbReference type="Gene3D" id="1.20.1420.10">
    <property type="entry name" value="Talin, central domain"/>
    <property type="match status" value="1"/>
</dbReference>
<dbReference type="InterPro" id="IPR049318">
    <property type="entry name" value="GCIP_C"/>
</dbReference>
<name>A0A8S1ZY95_ARAAE</name>
<feature type="domain" description="Cyclin-D1-binding protein 1-like C-terminal" evidence="9">
    <location>
        <begin position="206"/>
        <end position="309"/>
    </location>
</feature>
<dbReference type="GO" id="GO:0005634">
    <property type="term" value="C:nucleus"/>
    <property type="evidence" value="ECO:0007669"/>
    <property type="project" value="UniProtKB-SubCell"/>
</dbReference>
<dbReference type="Gene3D" id="1.20.1410.10">
    <property type="entry name" value="I/LWEQ domain"/>
    <property type="match status" value="1"/>
</dbReference>
<dbReference type="InterPro" id="IPR026907">
    <property type="entry name" value="GCIP-like"/>
</dbReference>
<feature type="compositionally biased region" description="Acidic residues" evidence="7">
    <location>
        <begin position="194"/>
        <end position="216"/>
    </location>
</feature>
<evidence type="ECO:0000256" key="1">
    <source>
        <dbReference type="ARBA" id="ARBA00004123"/>
    </source>
</evidence>
<dbReference type="Proteomes" id="UP000682877">
    <property type="component" value="Chromosome 2"/>
</dbReference>
<keyword evidence="4" id="KW-0963">Cytoplasm</keyword>
<keyword evidence="6" id="KW-0131">Cell cycle</keyword>
<sequence length="358" mass="39697">MAKPKRDELNQILTSYHNTINDTLQLFEQVPSPTQDKLSWNDVLQISDHLSKQATIVGMLWTGEPPKSEAMKETMEAYFNALQGFLLHCHGSMVGAGTTLSSSIHASVKQIVDSSFRLLQGSVSLYEGSYENGRKPSIPQLAGAVWEACSNLKKVPETNIKAIGRAMAHVAVSMKDVLREMKELKPACSSPELDASENETQISDEDDDDDDLGDDLSPEEFEVAKMVVEIVSETLVVIKELIRAVTDMIKLENPKDNTEFVDSLEKLLKLCQGIGVQIDELGACVYPPQEFGLMKQTVEKIWETIGEIETGVKSFRNSSSEALSGSCRRLQSLIEHMETELDTRIEAEVVCKMQNVTV</sequence>
<feature type="region of interest" description="Disordered" evidence="7">
    <location>
        <begin position="186"/>
        <end position="216"/>
    </location>
</feature>
<dbReference type="FunFam" id="1.20.1410.10:FF:000011">
    <property type="entry name" value="Cyclin-D1-binding protein"/>
    <property type="match status" value="1"/>
</dbReference>
<evidence type="ECO:0000256" key="5">
    <source>
        <dbReference type="ARBA" id="ARBA00023242"/>
    </source>
</evidence>
<dbReference type="PANTHER" id="PTHR15492:SF2">
    <property type="entry name" value="CYCLIN-D1-BINDING PROTEIN"/>
    <property type="match status" value="1"/>
</dbReference>
<reference evidence="10" key="1">
    <citation type="submission" date="2021-01" db="EMBL/GenBank/DDBJ databases">
        <authorList>
            <person name="Bezrukov I."/>
        </authorList>
    </citation>
    <scope>NUCLEOTIDE SEQUENCE</scope>
</reference>
<evidence type="ECO:0000256" key="3">
    <source>
        <dbReference type="ARBA" id="ARBA00008940"/>
    </source>
</evidence>
<evidence type="ECO:0000256" key="2">
    <source>
        <dbReference type="ARBA" id="ARBA00004496"/>
    </source>
</evidence>
<gene>
    <name evidence="10" type="ORF">AARE701A_LOCUS5152</name>
</gene>
<dbReference type="FunFam" id="1.20.1420.10:FF:000016">
    <property type="entry name" value="Cyclin-D1-binding protein"/>
    <property type="match status" value="1"/>
</dbReference>
<evidence type="ECO:0000256" key="7">
    <source>
        <dbReference type="SAM" id="MobiDB-lite"/>
    </source>
</evidence>
<dbReference type="AlphaFoldDB" id="A0A8S1ZY95"/>
<accession>A0A8S1ZY95</accession>